<dbReference type="EMBL" id="KP795616">
    <property type="protein sequence ID" value="AKN38787.1"/>
    <property type="molecule type" value="Genomic_DNA"/>
</dbReference>
<sequence length="131" mass="14952">MKQNTLLRQAVAARLRADLDPDLVNQVFDTWLIIEPSEMPAIIVHHDDGELNDEYLDRGERYNCQFNCSIYLEGTCSDADLDDLAEAIKAIIPQGYRFAGLGQVFRTGFQYERSESGAYRALHLIHQFKAE</sequence>
<name>A0A0H3ZW38_9GAMM</name>
<dbReference type="Gene3D" id="3.30.70.1700">
    <property type="entry name" value="Phage minor tail protein U"/>
    <property type="match status" value="1"/>
</dbReference>
<reference evidence="1" key="1">
    <citation type="journal article" date="2015" name="MBio">
        <title>Eco-Evolutionary Dynamics of Episomes among Ecologically Cohesive Bacterial Populations.</title>
        <authorList>
            <person name="Xue H."/>
            <person name="Cordero O.X."/>
            <person name="Camas F.M."/>
            <person name="Trimble W."/>
            <person name="Meyer F."/>
            <person name="Guglielmini J."/>
            <person name="Rocha E.P."/>
            <person name="Polz M.F."/>
        </authorList>
    </citation>
    <scope>NUCLEOTIDE SEQUENCE</scope>
    <source>
        <strain evidence="1">FF_113</strain>
    </source>
</reference>
<evidence type="ECO:0000313" key="1">
    <source>
        <dbReference type="EMBL" id="AKN38787.1"/>
    </source>
</evidence>
<dbReference type="AlphaFoldDB" id="A0A0H3ZW38"/>
<dbReference type="SUPFAM" id="SSF143749">
    <property type="entry name" value="Phage tail protein-like"/>
    <property type="match status" value="1"/>
</dbReference>
<protein>
    <recommendedName>
        <fullName evidence="2">Phage protein</fullName>
    </recommendedName>
</protein>
<dbReference type="InterPro" id="IPR009312">
    <property type="entry name" value="Phage_lambda_GpU-like"/>
</dbReference>
<dbReference type="Pfam" id="PF06141">
    <property type="entry name" value="Phage_tail_U"/>
    <property type="match status" value="1"/>
</dbReference>
<accession>A0A0H3ZW38</accession>
<organism evidence="1">
    <name type="scientific">Enterovibrio sp. FF_113</name>
    <dbReference type="NCBI Taxonomy" id="1660266"/>
    <lineage>
        <taxon>Bacteria</taxon>
        <taxon>Pseudomonadati</taxon>
        <taxon>Pseudomonadota</taxon>
        <taxon>Gammaproteobacteria</taxon>
        <taxon>Vibrionales</taxon>
        <taxon>Vibrionaceae</taxon>
        <taxon>Enterovibrio</taxon>
    </lineage>
</organism>
<proteinExistence type="predicted"/>
<dbReference type="InterPro" id="IPR038512">
    <property type="entry name" value="GpU-like_sf"/>
</dbReference>
<evidence type="ECO:0008006" key="2">
    <source>
        <dbReference type="Google" id="ProtNLM"/>
    </source>
</evidence>
<dbReference type="InterPro" id="IPR035934">
    <property type="entry name" value="Phage_tail_protein-like_sf"/>
</dbReference>